<evidence type="ECO:0000256" key="1">
    <source>
        <dbReference type="ARBA" id="ARBA00012493"/>
    </source>
</evidence>
<dbReference type="SUPFAM" id="SSF53098">
    <property type="entry name" value="Ribonuclease H-like"/>
    <property type="match status" value="1"/>
</dbReference>
<dbReference type="PANTHER" id="PTHR41694">
    <property type="entry name" value="ENDOGENOUS RETROVIRUS GROUP K MEMBER POL PROTEIN"/>
    <property type="match status" value="1"/>
</dbReference>
<proteinExistence type="predicted"/>
<dbReference type="OrthoDB" id="9386368at2759"/>
<dbReference type="GO" id="GO:0015074">
    <property type="term" value="P:DNA integration"/>
    <property type="evidence" value="ECO:0007669"/>
    <property type="project" value="InterPro"/>
</dbReference>
<gene>
    <name evidence="12" type="primary">Ervk19_10</name>
    <name evidence="12" type="ORF">ORISOL_R15456</name>
</gene>
<keyword evidence="3" id="KW-0548">Nucleotidyltransferase</keyword>
<dbReference type="GO" id="GO:0004519">
    <property type="term" value="F:endonuclease activity"/>
    <property type="evidence" value="ECO:0007669"/>
    <property type="project" value="UniProtKB-KW"/>
</dbReference>
<dbReference type="InterPro" id="IPR012337">
    <property type="entry name" value="RNaseH-like_sf"/>
</dbReference>
<dbReference type="PROSITE" id="PS50994">
    <property type="entry name" value="INTEGRASE"/>
    <property type="match status" value="1"/>
</dbReference>
<name>A0A7K6DMW9_9PASS</name>
<keyword evidence="2" id="KW-0808">Transferase</keyword>
<dbReference type="EC" id="2.7.7.49" evidence="1"/>
<feature type="non-terminal residue" evidence="12">
    <location>
        <position position="116"/>
    </location>
</feature>
<evidence type="ECO:0000259" key="10">
    <source>
        <dbReference type="PROSITE" id="PS50876"/>
    </source>
</evidence>
<keyword evidence="7" id="KW-0378">Hydrolase</keyword>
<keyword evidence="8" id="KW-0695">RNA-directed DNA polymerase</keyword>
<dbReference type="GO" id="GO:0003964">
    <property type="term" value="F:RNA-directed DNA polymerase activity"/>
    <property type="evidence" value="ECO:0007669"/>
    <property type="project" value="UniProtKB-KW"/>
</dbReference>
<dbReference type="GO" id="GO:0016787">
    <property type="term" value="F:hydrolase activity"/>
    <property type="evidence" value="ECO:0007669"/>
    <property type="project" value="UniProtKB-KW"/>
</dbReference>
<evidence type="ECO:0000256" key="9">
    <source>
        <dbReference type="PROSITE-ProRule" id="PRU00450"/>
    </source>
</evidence>
<dbReference type="PROSITE" id="PS50876">
    <property type="entry name" value="ZF_INTEGRASE"/>
    <property type="match status" value="1"/>
</dbReference>
<dbReference type="GO" id="GO:0008270">
    <property type="term" value="F:zinc ion binding"/>
    <property type="evidence" value="ECO:0007669"/>
    <property type="project" value="UniProtKB-KW"/>
</dbReference>
<dbReference type="PANTHER" id="PTHR41694:SF3">
    <property type="entry name" value="RNA-DIRECTED DNA POLYMERASE-RELATED"/>
    <property type="match status" value="1"/>
</dbReference>
<evidence type="ECO:0000256" key="3">
    <source>
        <dbReference type="ARBA" id="ARBA00022695"/>
    </source>
</evidence>
<evidence type="ECO:0000313" key="12">
    <source>
        <dbReference type="EMBL" id="NWV27720.1"/>
    </source>
</evidence>
<evidence type="ECO:0000256" key="2">
    <source>
        <dbReference type="ARBA" id="ARBA00022679"/>
    </source>
</evidence>
<reference evidence="12 13" key="1">
    <citation type="submission" date="2019-09" db="EMBL/GenBank/DDBJ databases">
        <title>Bird 10,000 Genomes (B10K) Project - Family phase.</title>
        <authorList>
            <person name="Zhang G."/>
        </authorList>
    </citation>
    <scope>NUCLEOTIDE SEQUENCE [LARGE SCALE GENOMIC DNA]</scope>
    <source>
        <strain evidence="12">B10K-DU-029-52</strain>
    </source>
</reference>
<dbReference type="InterPro" id="IPR036397">
    <property type="entry name" value="RNaseH_sf"/>
</dbReference>
<organism evidence="12 13">
    <name type="scientific">Origma solitaria</name>
    <dbReference type="NCBI Taxonomy" id="720586"/>
    <lineage>
        <taxon>Eukaryota</taxon>
        <taxon>Metazoa</taxon>
        <taxon>Chordata</taxon>
        <taxon>Craniata</taxon>
        <taxon>Vertebrata</taxon>
        <taxon>Euteleostomi</taxon>
        <taxon>Archelosauria</taxon>
        <taxon>Archosauria</taxon>
        <taxon>Dinosauria</taxon>
        <taxon>Saurischia</taxon>
        <taxon>Theropoda</taxon>
        <taxon>Coelurosauria</taxon>
        <taxon>Aves</taxon>
        <taxon>Neognathae</taxon>
        <taxon>Neoaves</taxon>
        <taxon>Telluraves</taxon>
        <taxon>Australaves</taxon>
        <taxon>Passeriformes</taxon>
        <taxon>Meliphagoidea</taxon>
        <taxon>Acanthizidae</taxon>
        <taxon>Origma</taxon>
    </lineage>
</organism>
<dbReference type="AlphaFoldDB" id="A0A7K6DMW9"/>
<dbReference type="EMBL" id="VZRL01005740">
    <property type="protein sequence ID" value="NWV27720.1"/>
    <property type="molecule type" value="Genomic_DNA"/>
</dbReference>
<dbReference type="InterPro" id="IPR001584">
    <property type="entry name" value="Integrase_cat-core"/>
</dbReference>
<dbReference type="SUPFAM" id="SSF46919">
    <property type="entry name" value="N-terminal Zn binding domain of HIV integrase"/>
    <property type="match status" value="1"/>
</dbReference>
<evidence type="ECO:0000256" key="8">
    <source>
        <dbReference type="ARBA" id="ARBA00022918"/>
    </source>
</evidence>
<keyword evidence="13" id="KW-1185">Reference proteome</keyword>
<keyword evidence="9" id="KW-0863">Zinc-finger</keyword>
<keyword evidence="5" id="KW-0479">Metal-binding</keyword>
<dbReference type="Proteomes" id="UP000571324">
    <property type="component" value="Unassembled WGS sequence"/>
</dbReference>
<dbReference type="InterPro" id="IPR003308">
    <property type="entry name" value="Integrase_Zn-bd_dom_N"/>
</dbReference>
<evidence type="ECO:0000313" key="13">
    <source>
        <dbReference type="Proteomes" id="UP000571324"/>
    </source>
</evidence>
<evidence type="ECO:0000256" key="5">
    <source>
        <dbReference type="ARBA" id="ARBA00022723"/>
    </source>
</evidence>
<accession>A0A7K6DMW9</accession>
<protein>
    <recommendedName>
        <fullName evidence="1">RNA-directed DNA polymerase</fullName>
        <ecNumber evidence="1">2.7.7.49</ecNumber>
    </recommendedName>
</protein>
<evidence type="ECO:0000259" key="11">
    <source>
        <dbReference type="PROSITE" id="PS50994"/>
    </source>
</evidence>
<evidence type="ECO:0000256" key="7">
    <source>
        <dbReference type="ARBA" id="ARBA00022801"/>
    </source>
</evidence>
<dbReference type="Gene3D" id="1.10.10.200">
    <property type="match status" value="1"/>
</dbReference>
<feature type="non-terminal residue" evidence="12">
    <location>
        <position position="1"/>
    </location>
</feature>
<keyword evidence="9" id="KW-0862">Zinc</keyword>
<sequence>LSEGNARADLLVMPAWAIPPPDTFAQARQSHALLHQSAKMLARHFSIPQADASGIVCSCPDCQHSTTGFGAGVNPRGTQALQLWQMDVTHVSEFGQKRYDHVCIDTYSHALWATPL</sequence>
<comment type="caution">
    <text evidence="12">The sequence shown here is derived from an EMBL/GenBank/DDBJ whole genome shotgun (WGS) entry which is preliminary data.</text>
</comment>
<evidence type="ECO:0000256" key="6">
    <source>
        <dbReference type="ARBA" id="ARBA00022759"/>
    </source>
</evidence>
<evidence type="ECO:0000256" key="4">
    <source>
        <dbReference type="ARBA" id="ARBA00022722"/>
    </source>
</evidence>
<dbReference type="Gene3D" id="3.30.420.10">
    <property type="entry name" value="Ribonuclease H-like superfamily/Ribonuclease H"/>
    <property type="match status" value="1"/>
</dbReference>
<dbReference type="GO" id="GO:0035613">
    <property type="term" value="F:RNA stem-loop binding"/>
    <property type="evidence" value="ECO:0007669"/>
    <property type="project" value="TreeGrafter"/>
</dbReference>
<feature type="domain" description="Integrase-type" evidence="10">
    <location>
        <begin position="22"/>
        <end position="63"/>
    </location>
</feature>
<keyword evidence="4" id="KW-0540">Nuclease</keyword>
<dbReference type="InterPro" id="IPR017856">
    <property type="entry name" value="Integrase-like_N"/>
</dbReference>
<feature type="domain" description="Integrase catalytic" evidence="11">
    <location>
        <begin position="71"/>
        <end position="116"/>
    </location>
</feature>
<dbReference type="Pfam" id="PF02022">
    <property type="entry name" value="Integrase_Zn"/>
    <property type="match status" value="1"/>
</dbReference>
<keyword evidence="6" id="KW-0255">Endonuclease</keyword>